<dbReference type="Proteomes" id="UP000248044">
    <property type="component" value="Chromosome"/>
</dbReference>
<reference evidence="1 2" key="1">
    <citation type="submission" date="2018-05" db="EMBL/GenBank/DDBJ databases">
        <title>Complete Genome Sequences of Extremely Thermoacidophilic, Metal-Mobilizing Type-Strain Members of the Archaeal Family Sulfolobaceae: Acidianus brierleyi DSM-1651T, Acidianus sulfidivorans DSM-18786T, Metallosphaera hakonensis DSM-7519T, and Metallosphaera prunae DSM-10039T.</title>
        <authorList>
            <person name="Counts J.A."/>
            <person name="Kelly R.M."/>
        </authorList>
    </citation>
    <scope>NUCLEOTIDE SEQUENCE [LARGE SCALE GENOMIC DNA]</scope>
    <source>
        <strain evidence="1 2">DSM 1651</strain>
    </source>
</reference>
<organism evidence="1 2">
    <name type="scientific">Acidianus brierleyi</name>
    <dbReference type="NCBI Taxonomy" id="41673"/>
    <lineage>
        <taxon>Archaea</taxon>
        <taxon>Thermoproteota</taxon>
        <taxon>Thermoprotei</taxon>
        <taxon>Sulfolobales</taxon>
        <taxon>Sulfolobaceae</taxon>
        <taxon>Acidianus</taxon>
    </lineage>
</organism>
<evidence type="ECO:0000313" key="2">
    <source>
        <dbReference type="Proteomes" id="UP000248044"/>
    </source>
</evidence>
<dbReference type="KEGG" id="abri:DFR85_01490"/>
<gene>
    <name evidence="1" type="ORF">DFR85_01490</name>
</gene>
<dbReference type="OrthoDB" id="38538at2157"/>
<sequence>MKIILPTKDISGKIVEIRIDRSFSPDFSPDFIPQGITQIVLDIRQNLLKGNHILEIITEKGNYAKFTLNV</sequence>
<evidence type="ECO:0000313" key="1">
    <source>
        <dbReference type="EMBL" id="AWR93479.1"/>
    </source>
</evidence>
<accession>A0A2U9IBU1</accession>
<keyword evidence="2" id="KW-1185">Reference proteome</keyword>
<dbReference type="GeneID" id="36830788"/>
<protein>
    <submittedName>
        <fullName evidence="1">Uncharacterized protein</fullName>
    </submittedName>
</protein>
<dbReference type="RefSeq" id="WP_110269363.1">
    <property type="nucleotide sequence ID" value="NZ_CP029289.2"/>
</dbReference>
<proteinExistence type="predicted"/>
<dbReference type="EMBL" id="CP029289">
    <property type="protein sequence ID" value="AWR93479.1"/>
    <property type="molecule type" value="Genomic_DNA"/>
</dbReference>
<name>A0A2U9IBU1_9CREN</name>
<dbReference type="AlphaFoldDB" id="A0A2U9IBU1"/>